<dbReference type="Proteomes" id="UP000642809">
    <property type="component" value="Unassembled WGS sequence"/>
</dbReference>
<dbReference type="RefSeq" id="WP_189579261.1">
    <property type="nucleotide sequence ID" value="NZ_BMYF01000004.1"/>
</dbReference>
<gene>
    <name evidence="1" type="ORF">GCM10008106_08920</name>
</gene>
<evidence type="ECO:0000313" key="2">
    <source>
        <dbReference type="Proteomes" id="UP000642809"/>
    </source>
</evidence>
<accession>A0A8J3CWW4</accession>
<dbReference type="EMBL" id="BMYF01000004">
    <property type="protein sequence ID" value="GHB30252.1"/>
    <property type="molecule type" value="Genomic_DNA"/>
</dbReference>
<reference evidence="1" key="2">
    <citation type="submission" date="2020-09" db="EMBL/GenBank/DDBJ databases">
        <authorList>
            <person name="Sun Q."/>
            <person name="Kim S."/>
        </authorList>
    </citation>
    <scope>NUCLEOTIDE SEQUENCE</scope>
    <source>
        <strain evidence="1">KCTC 23224</strain>
    </source>
</reference>
<sequence length="173" mass="19523">MLGKSYLYVLVFILSLQSVYCQSSSKFSFSAGPGLQTIISKDLTVFGGFIGAGFDLNEDLNRWHVNVLATKFSTRPLGEEINSFRGWSSNLQIGRIWTTGMEVNQHKVQLGGGIQGVFNFHQRQYNMPGFGAYFKVLIPILTLNNQKPVYLMFEPSYFGDGIIRNFLGLNYRL</sequence>
<name>A0A8J3CWW4_9BACT</name>
<reference evidence="1" key="1">
    <citation type="journal article" date="2014" name="Int. J. Syst. Evol. Microbiol.">
        <title>Complete genome sequence of Corynebacterium casei LMG S-19264T (=DSM 44701T), isolated from a smear-ripened cheese.</title>
        <authorList>
            <consortium name="US DOE Joint Genome Institute (JGI-PGF)"/>
            <person name="Walter F."/>
            <person name="Albersmeier A."/>
            <person name="Kalinowski J."/>
            <person name="Ruckert C."/>
        </authorList>
    </citation>
    <scope>NUCLEOTIDE SEQUENCE</scope>
    <source>
        <strain evidence="1">KCTC 23224</strain>
    </source>
</reference>
<comment type="caution">
    <text evidence="1">The sequence shown here is derived from an EMBL/GenBank/DDBJ whole genome shotgun (WGS) entry which is preliminary data.</text>
</comment>
<protein>
    <submittedName>
        <fullName evidence="1">Uncharacterized protein</fullName>
    </submittedName>
</protein>
<keyword evidence="2" id="KW-1185">Reference proteome</keyword>
<dbReference type="AlphaFoldDB" id="A0A8J3CWW4"/>
<evidence type="ECO:0000313" key="1">
    <source>
        <dbReference type="EMBL" id="GHB30252.1"/>
    </source>
</evidence>
<organism evidence="1 2">
    <name type="scientific">Mongoliitalea lutea</name>
    <dbReference type="NCBI Taxonomy" id="849756"/>
    <lineage>
        <taxon>Bacteria</taxon>
        <taxon>Pseudomonadati</taxon>
        <taxon>Bacteroidota</taxon>
        <taxon>Cytophagia</taxon>
        <taxon>Cytophagales</taxon>
        <taxon>Cyclobacteriaceae</taxon>
        <taxon>Mongoliitalea</taxon>
    </lineage>
</organism>
<proteinExistence type="predicted"/>